<dbReference type="AlphaFoldDB" id="A0A512HC11"/>
<dbReference type="Proteomes" id="UP000321567">
    <property type="component" value="Unassembled WGS sequence"/>
</dbReference>
<dbReference type="EC" id="2.1.1.77" evidence="7"/>
<dbReference type="Pfam" id="PF01135">
    <property type="entry name" value="PCMT"/>
    <property type="match status" value="1"/>
</dbReference>
<name>A0A512HC11_9PROT</name>
<dbReference type="PANTHER" id="PTHR11579:SF0">
    <property type="entry name" value="PROTEIN-L-ISOASPARTATE(D-ASPARTATE) O-METHYLTRANSFERASE"/>
    <property type="match status" value="1"/>
</dbReference>
<reference evidence="9 10" key="1">
    <citation type="submission" date="2019-07" db="EMBL/GenBank/DDBJ databases">
        <title>Whole genome shotgun sequence of Rhodospirillum oryzae NBRC 107573.</title>
        <authorList>
            <person name="Hosoyama A."/>
            <person name="Uohara A."/>
            <person name="Ohji S."/>
            <person name="Ichikawa N."/>
        </authorList>
    </citation>
    <scope>NUCLEOTIDE SEQUENCE [LARGE SCALE GENOMIC DNA]</scope>
    <source>
        <strain evidence="9 10">NBRC 107573</strain>
    </source>
</reference>
<comment type="similarity">
    <text evidence="2 7">Belongs to the methyltransferase superfamily. L-isoaspartyl/D-aspartyl protein methyltransferase family.</text>
</comment>
<dbReference type="RefSeq" id="WP_281291060.1">
    <property type="nucleotide sequence ID" value="NZ_BJZO01000139.1"/>
</dbReference>
<accession>A0A512HC11</accession>
<evidence type="ECO:0000256" key="7">
    <source>
        <dbReference type="HAMAP-Rule" id="MF_00090"/>
    </source>
</evidence>
<dbReference type="InterPro" id="IPR000682">
    <property type="entry name" value="PCMT"/>
</dbReference>
<keyword evidence="3 7" id="KW-0963">Cytoplasm</keyword>
<evidence type="ECO:0000313" key="10">
    <source>
        <dbReference type="Proteomes" id="UP000321567"/>
    </source>
</evidence>
<evidence type="ECO:0000256" key="1">
    <source>
        <dbReference type="ARBA" id="ARBA00004496"/>
    </source>
</evidence>
<dbReference type="HAMAP" id="MF_00090">
    <property type="entry name" value="PIMT"/>
    <property type="match status" value="1"/>
</dbReference>
<keyword evidence="5 7" id="KW-0808">Transferase</keyword>
<feature type="active site" evidence="7">
    <location>
        <position position="60"/>
    </location>
</feature>
<dbReference type="GO" id="GO:0005737">
    <property type="term" value="C:cytoplasm"/>
    <property type="evidence" value="ECO:0007669"/>
    <property type="project" value="UniProtKB-SubCell"/>
</dbReference>
<protein>
    <recommendedName>
        <fullName evidence="7">Protein-L-isoaspartate O-methyltransferase</fullName>
        <ecNumber evidence="7">2.1.1.77</ecNumber>
    </recommendedName>
    <alternativeName>
        <fullName evidence="7">L-isoaspartyl protein carboxyl methyltransferase</fullName>
    </alternativeName>
    <alternativeName>
        <fullName evidence="7">Protein L-isoaspartyl methyltransferase</fullName>
    </alternativeName>
    <alternativeName>
        <fullName evidence="7">Protein-beta-aspartate methyltransferase</fullName>
        <shortName evidence="7">PIMT</shortName>
    </alternativeName>
</protein>
<evidence type="ECO:0000256" key="2">
    <source>
        <dbReference type="ARBA" id="ARBA00005369"/>
    </source>
</evidence>
<dbReference type="InterPro" id="IPR029063">
    <property type="entry name" value="SAM-dependent_MTases_sf"/>
</dbReference>
<dbReference type="FunFam" id="3.40.50.150:FF:000010">
    <property type="entry name" value="Protein-L-isoaspartate O-methyltransferase"/>
    <property type="match status" value="1"/>
</dbReference>
<feature type="region of interest" description="Disordered" evidence="8">
    <location>
        <begin position="209"/>
        <end position="232"/>
    </location>
</feature>
<dbReference type="GO" id="GO:0004719">
    <property type="term" value="F:protein-L-isoaspartate (D-aspartate) O-methyltransferase activity"/>
    <property type="evidence" value="ECO:0007669"/>
    <property type="project" value="UniProtKB-UniRule"/>
</dbReference>
<evidence type="ECO:0000313" key="9">
    <source>
        <dbReference type="EMBL" id="GEO82979.1"/>
    </source>
</evidence>
<dbReference type="PANTHER" id="PTHR11579">
    <property type="entry name" value="PROTEIN-L-ISOASPARTATE O-METHYLTRANSFERASE"/>
    <property type="match status" value="1"/>
</dbReference>
<proteinExistence type="inferred from homology"/>
<comment type="subcellular location">
    <subcellularLocation>
        <location evidence="1 7">Cytoplasm</location>
    </subcellularLocation>
</comment>
<evidence type="ECO:0000256" key="8">
    <source>
        <dbReference type="SAM" id="MobiDB-lite"/>
    </source>
</evidence>
<keyword evidence="10" id="KW-1185">Reference proteome</keyword>
<comment type="caution">
    <text evidence="9">The sequence shown here is derived from an EMBL/GenBank/DDBJ whole genome shotgun (WGS) entry which is preliminary data.</text>
</comment>
<dbReference type="EMBL" id="BJZO01000139">
    <property type="protein sequence ID" value="GEO82979.1"/>
    <property type="molecule type" value="Genomic_DNA"/>
</dbReference>
<keyword evidence="4 7" id="KW-0489">Methyltransferase</keyword>
<evidence type="ECO:0000256" key="4">
    <source>
        <dbReference type="ARBA" id="ARBA00022603"/>
    </source>
</evidence>
<keyword evidence="6 7" id="KW-0949">S-adenosyl-L-methionine</keyword>
<dbReference type="GO" id="GO:0030091">
    <property type="term" value="P:protein repair"/>
    <property type="evidence" value="ECO:0007669"/>
    <property type="project" value="UniProtKB-UniRule"/>
</dbReference>
<dbReference type="NCBIfam" id="TIGR00080">
    <property type="entry name" value="pimt"/>
    <property type="match status" value="1"/>
</dbReference>
<dbReference type="CDD" id="cd02440">
    <property type="entry name" value="AdoMet_MTases"/>
    <property type="match status" value="1"/>
</dbReference>
<dbReference type="NCBIfam" id="NF001453">
    <property type="entry name" value="PRK00312.1"/>
    <property type="match status" value="1"/>
</dbReference>
<gene>
    <name evidence="7 9" type="primary">pcm</name>
    <name evidence="9" type="ORF">ROR02_31100</name>
</gene>
<dbReference type="Gene3D" id="3.40.50.150">
    <property type="entry name" value="Vaccinia Virus protein VP39"/>
    <property type="match status" value="1"/>
</dbReference>
<dbReference type="SUPFAM" id="SSF53335">
    <property type="entry name" value="S-adenosyl-L-methionine-dependent methyltransferases"/>
    <property type="match status" value="1"/>
</dbReference>
<sequence>MGVTQSKIRLLMELRHNGVFNTSVLRAIERVPRDQFVAGPFLNRAYENTALPIGCGQTISQPLVVGLMTQALALTDRHKVLEIGTGSGYQTAILARLCRRVYTVERHGPLLAEAKARFNALNIRNVVTFEGDGYRGWPEQTPFERILVTAAAPDIPRSLVDHLAVGGLMVLPVGEEDGPQDVVRVRRFATHIQTETLFPVRFVPMVQGLPPREEDVRPRSPGPAPLDAHGTL</sequence>
<comment type="function">
    <text evidence="7">Catalyzes the methyl esterification of L-isoaspartyl residues in peptides and proteins that result from spontaneous decomposition of normal L-aspartyl and L-asparaginyl residues. It plays a role in the repair and/or degradation of damaged proteins.</text>
</comment>
<evidence type="ECO:0000256" key="3">
    <source>
        <dbReference type="ARBA" id="ARBA00022490"/>
    </source>
</evidence>
<evidence type="ECO:0000256" key="5">
    <source>
        <dbReference type="ARBA" id="ARBA00022679"/>
    </source>
</evidence>
<organism evidence="9 10">
    <name type="scientific">Pararhodospirillum oryzae</name>
    <dbReference type="NCBI Taxonomy" id="478448"/>
    <lineage>
        <taxon>Bacteria</taxon>
        <taxon>Pseudomonadati</taxon>
        <taxon>Pseudomonadota</taxon>
        <taxon>Alphaproteobacteria</taxon>
        <taxon>Rhodospirillales</taxon>
        <taxon>Rhodospirillaceae</taxon>
        <taxon>Pararhodospirillum</taxon>
    </lineage>
</organism>
<evidence type="ECO:0000256" key="6">
    <source>
        <dbReference type="ARBA" id="ARBA00022691"/>
    </source>
</evidence>
<comment type="catalytic activity">
    <reaction evidence="7">
        <text>[protein]-L-isoaspartate + S-adenosyl-L-methionine = [protein]-L-isoaspartate alpha-methyl ester + S-adenosyl-L-homocysteine</text>
        <dbReference type="Rhea" id="RHEA:12705"/>
        <dbReference type="Rhea" id="RHEA-COMP:12143"/>
        <dbReference type="Rhea" id="RHEA-COMP:12144"/>
        <dbReference type="ChEBI" id="CHEBI:57856"/>
        <dbReference type="ChEBI" id="CHEBI:59789"/>
        <dbReference type="ChEBI" id="CHEBI:90596"/>
        <dbReference type="ChEBI" id="CHEBI:90598"/>
        <dbReference type="EC" id="2.1.1.77"/>
    </reaction>
</comment>
<dbReference type="GO" id="GO:0032259">
    <property type="term" value="P:methylation"/>
    <property type="evidence" value="ECO:0007669"/>
    <property type="project" value="UniProtKB-KW"/>
</dbReference>